<keyword evidence="2" id="KW-1185">Reference proteome</keyword>
<reference evidence="1 2" key="1">
    <citation type="submission" date="2019-10" db="EMBL/GenBank/DDBJ databases">
        <authorList>
            <person name="Palmer J.M."/>
        </authorList>
    </citation>
    <scope>NUCLEOTIDE SEQUENCE [LARGE SCALE GENOMIC DNA]</scope>
    <source>
        <strain evidence="1 2">TWF694</strain>
    </source>
</reference>
<evidence type="ECO:0008006" key="3">
    <source>
        <dbReference type="Google" id="ProtNLM"/>
    </source>
</evidence>
<gene>
    <name evidence="1" type="ORF">TWF694_005351</name>
</gene>
<protein>
    <recommendedName>
        <fullName evidence="3">Nucleoside phosphorylase domain-containing protein</fullName>
    </recommendedName>
</protein>
<dbReference type="GO" id="GO:0009116">
    <property type="term" value="P:nucleoside metabolic process"/>
    <property type="evidence" value="ECO:0007669"/>
    <property type="project" value="InterPro"/>
</dbReference>
<dbReference type="PANTHER" id="PTHR46082:SF11">
    <property type="entry name" value="AAA+ ATPASE DOMAIN-CONTAINING PROTEIN-RELATED"/>
    <property type="match status" value="1"/>
</dbReference>
<dbReference type="InterPro" id="IPR053137">
    <property type="entry name" value="NLR-like"/>
</dbReference>
<sequence length="400" mass="43803">MSNQVILDSPGLYNIGWIASLPTGRASATALLDERHGEPHGFSQHPCDTNSYTWGRMGKHNIVIASLEAGTSGTTSAATTASNMLSSLPHIKTGLLVGTGAGVARPDSGIDIRLGDVVVSKPDGSTGGVVQYDLMKAKLNSARERKDFLNKPPSVLLHALANIQAEHHIAESEVPELLEKMWAANPGMKKSTRAVPGFVHQGLENDLLFKAEYSHVGSQYCCKCDQTEVIQRDMRDSTDPEIHYGIIASGNTMIKDSAVRERILQDIGQECLCIEMEAAGVMNHFPCIIIKGICNYADSHKNDRWQPYASATAAAFAKELLRYVPRQGPIETQKVINASNSPTSSLFISRWPTMVYNKTSNSREEAQDIRRIKDNASRNVLDGETSEYLYHGESSYARVK</sequence>
<dbReference type="InterPro" id="IPR035994">
    <property type="entry name" value="Nucleoside_phosphorylase_sf"/>
</dbReference>
<dbReference type="SUPFAM" id="SSF53167">
    <property type="entry name" value="Purine and uridine phosphorylases"/>
    <property type="match status" value="1"/>
</dbReference>
<dbReference type="GO" id="GO:0003824">
    <property type="term" value="F:catalytic activity"/>
    <property type="evidence" value="ECO:0007669"/>
    <property type="project" value="InterPro"/>
</dbReference>
<organism evidence="1 2">
    <name type="scientific">Orbilia ellipsospora</name>
    <dbReference type="NCBI Taxonomy" id="2528407"/>
    <lineage>
        <taxon>Eukaryota</taxon>
        <taxon>Fungi</taxon>
        <taxon>Dikarya</taxon>
        <taxon>Ascomycota</taxon>
        <taxon>Pezizomycotina</taxon>
        <taxon>Orbiliomycetes</taxon>
        <taxon>Orbiliales</taxon>
        <taxon>Orbiliaceae</taxon>
        <taxon>Orbilia</taxon>
    </lineage>
</organism>
<dbReference type="PANTHER" id="PTHR46082">
    <property type="entry name" value="ATP/GTP-BINDING PROTEIN-RELATED"/>
    <property type="match status" value="1"/>
</dbReference>
<dbReference type="EMBL" id="JAVHJO010000017">
    <property type="protein sequence ID" value="KAK6525205.1"/>
    <property type="molecule type" value="Genomic_DNA"/>
</dbReference>
<dbReference type="Proteomes" id="UP001365542">
    <property type="component" value="Unassembled WGS sequence"/>
</dbReference>
<dbReference type="Gene3D" id="3.40.50.1580">
    <property type="entry name" value="Nucleoside phosphorylase domain"/>
    <property type="match status" value="1"/>
</dbReference>
<proteinExistence type="predicted"/>
<comment type="caution">
    <text evidence="1">The sequence shown here is derived from an EMBL/GenBank/DDBJ whole genome shotgun (WGS) entry which is preliminary data.</text>
</comment>
<evidence type="ECO:0000313" key="1">
    <source>
        <dbReference type="EMBL" id="KAK6525205.1"/>
    </source>
</evidence>
<dbReference type="AlphaFoldDB" id="A0AAV9WSU4"/>
<evidence type="ECO:0000313" key="2">
    <source>
        <dbReference type="Proteomes" id="UP001365542"/>
    </source>
</evidence>
<accession>A0AAV9WSU4</accession>
<name>A0AAV9WSU4_9PEZI</name>